<sequence>MFPLPALRHLVALSVLFTTAPAVESWTAGACPSSAGVTVAVDLTGAGGPGTVVRCAPGDPGTARAALERAGFAVHAGTGTGFYGDTGYVCRVERLPAADACDGHSGGEPYWKVWRVGLDPLAWRGSGTGGGPGALRVCPDGLVGFSFGVGTPERPNTMTVSPEHVVTRPGWLPPTC</sequence>
<keyword evidence="3" id="KW-1185">Reference proteome</keyword>
<dbReference type="RefSeq" id="WP_259626685.1">
    <property type="nucleotide sequence ID" value="NZ_JANYMP010000017.1"/>
</dbReference>
<keyword evidence="1" id="KW-0732">Signal</keyword>
<feature type="chain" id="PRO_5040844427" description="Secreted protein" evidence="1">
    <location>
        <begin position="23"/>
        <end position="176"/>
    </location>
</feature>
<dbReference type="AlphaFoldDB" id="A0A9X2VRA3"/>
<evidence type="ECO:0000313" key="3">
    <source>
        <dbReference type="Proteomes" id="UP001141259"/>
    </source>
</evidence>
<organism evidence="2 3">
    <name type="scientific">Umezawaea endophytica</name>
    <dbReference type="NCBI Taxonomy" id="1654476"/>
    <lineage>
        <taxon>Bacteria</taxon>
        <taxon>Bacillati</taxon>
        <taxon>Actinomycetota</taxon>
        <taxon>Actinomycetes</taxon>
        <taxon>Pseudonocardiales</taxon>
        <taxon>Pseudonocardiaceae</taxon>
        <taxon>Umezawaea</taxon>
    </lineage>
</organism>
<comment type="caution">
    <text evidence="2">The sequence shown here is derived from an EMBL/GenBank/DDBJ whole genome shotgun (WGS) entry which is preliminary data.</text>
</comment>
<evidence type="ECO:0000256" key="1">
    <source>
        <dbReference type="SAM" id="SignalP"/>
    </source>
</evidence>
<evidence type="ECO:0008006" key="4">
    <source>
        <dbReference type="Google" id="ProtNLM"/>
    </source>
</evidence>
<reference evidence="2" key="1">
    <citation type="submission" date="2022-08" db="EMBL/GenBank/DDBJ databases">
        <authorList>
            <person name="Tistechok S."/>
            <person name="Samborskyy M."/>
            <person name="Roman I."/>
        </authorList>
    </citation>
    <scope>NUCLEOTIDE SEQUENCE</scope>
    <source>
        <strain evidence="2">DSM 103496</strain>
    </source>
</reference>
<gene>
    <name evidence="2" type="ORF">NZH93_30405</name>
</gene>
<dbReference type="Proteomes" id="UP001141259">
    <property type="component" value="Unassembled WGS sequence"/>
</dbReference>
<protein>
    <recommendedName>
        <fullName evidence="4">Secreted protein</fullName>
    </recommendedName>
</protein>
<feature type="signal peptide" evidence="1">
    <location>
        <begin position="1"/>
        <end position="22"/>
    </location>
</feature>
<evidence type="ECO:0000313" key="2">
    <source>
        <dbReference type="EMBL" id="MCS7481189.1"/>
    </source>
</evidence>
<proteinExistence type="predicted"/>
<dbReference type="EMBL" id="JANYMP010000017">
    <property type="protein sequence ID" value="MCS7481189.1"/>
    <property type="molecule type" value="Genomic_DNA"/>
</dbReference>
<name>A0A9X2VRA3_9PSEU</name>
<accession>A0A9X2VRA3</accession>